<dbReference type="SUPFAM" id="SSF46894">
    <property type="entry name" value="C-terminal effector domain of the bipartite response regulators"/>
    <property type="match status" value="1"/>
</dbReference>
<reference evidence="2" key="3">
    <citation type="journal article" date="2008" name="J. Biol. Chem.">
        <title>Phenolic lipids synthesized by type III polyketide synthase confer penicillin resistance on Streptomyces griseus.</title>
        <authorList>
            <person name="Funabashi M."/>
            <person name="Funa N."/>
            <person name="Horinouchi S."/>
        </authorList>
    </citation>
    <scope>NUCLEOTIDE SEQUENCE</scope>
    <source>
        <strain evidence="2">NBRC 13350</strain>
    </source>
</reference>
<dbReference type="Proteomes" id="UP000001685">
    <property type="component" value="Chromosome"/>
</dbReference>
<dbReference type="InterPro" id="IPR000792">
    <property type="entry name" value="Tscrpt_reg_LuxR_C"/>
</dbReference>
<dbReference type="Pfam" id="PF00196">
    <property type="entry name" value="GerE"/>
    <property type="match status" value="1"/>
</dbReference>
<dbReference type="InterPro" id="IPR036388">
    <property type="entry name" value="WH-like_DNA-bd_sf"/>
</dbReference>
<dbReference type="eggNOG" id="ENOG50328BB">
    <property type="taxonomic scope" value="Bacteria"/>
</dbReference>
<feature type="domain" description="HTH luxR-type" evidence="1">
    <location>
        <begin position="76"/>
        <end position="133"/>
    </location>
</feature>
<proteinExistence type="predicted"/>
<protein>
    <recommendedName>
        <fullName evidence="1">HTH luxR-type domain-containing protein</fullName>
    </recommendedName>
</protein>
<reference evidence="2" key="4">
    <citation type="journal article" date="2008" name="Microbiology">
        <title>Conditionally positive effect of the TetR-family transcriptional regulator AtrA on streptomycin production by Streptomyces griseus.</title>
        <authorList>
            <person name="Hirano S."/>
            <person name="Tanaka K."/>
            <person name="Ohnishi Y."/>
            <person name="Horinouchi S."/>
        </authorList>
    </citation>
    <scope>NUCLEOTIDE SEQUENCE</scope>
    <source>
        <strain evidence="2">NBRC 13350</strain>
    </source>
</reference>
<sequence length="144" mass="15586">MTRLLSALPGAPCPTLGATCPLAGWKQQFAMGERSGGRHRSVAVAEELADRLRDADVGVETEHRHIDRPILPGVAGGLLSDHELAVLRLFARGRRQVEIAEDLRISPETVGRLLHRTRIVLRARTLAHAVALGGELGLLERPSS</sequence>
<evidence type="ECO:0000313" key="4">
    <source>
        <dbReference type="Proteomes" id="UP000001685"/>
    </source>
</evidence>
<dbReference type="EMBL" id="AP009493">
    <property type="protein sequence ID" value="BAG16909.1"/>
    <property type="molecule type" value="Genomic_DNA"/>
</dbReference>
<dbReference type="EMBL" id="AP009493">
    <property type="protein sequence ID" value="BAG23886.1"/>
    <property type="molecule type" value="Genomic_DNA"/>
</dbReference>
<reference evidence="2" key="2">
    <citation type="journal article" date="2008" name="J. Bacteriol.">
        <title>The genome sequence of the streptomycin-producing microorganism Streptomyces griseus IFO 13350.</title>
        <authorList>
            <person name="Ohnishi Y."/>
            <person name="Ishikawa J."/>
            <person name="Hara H."/>
            <person name="Suzuki H."/>
            <person name="Ikenoya M."/>
            <person name="Ikeda H."/>
            <person name="Yamashita A."/>
            <person name="Hattori M."/>
            <person name="Horinouchi S."/>
        </authorList>
    </citation>
    <scope>NUCLEOTIDE SEQUENCE</scope>
    <source>
        <strain evidence="2">NBRC 13350</strain>
    </source>
</reference>
<dbReference type="GO" id="GO:0003677">
    <property type="term" value="F:DNA binding"/>
    <property type="evidence" value="ECO:0007669"/>
    <property type="project" value="InterPro"/>
</dbReference>
<dbReference type="GO" id="GO:0006355">
    <property type="term" value="P:regulation of DNA-templated transcription"/>
    <property type="evidence" value="ECO:0007669"/>
    <property type="project" value="InterPro"/>
</dbReference>
<dbReference type="PRINTS" id="PR00038">
    <property type="entry name" value="HTHLUXR"/>
</dbReference>
<dbReference type="Pfam" id="PF22740">
    <property type="entry name" value="PapZ_C"/>
    <property type="match status" value="1"/>
</dbReference>
<gene>
    <name evidence="3" type="ordered locus">SGR_7059t</name>
    <name evidence="2" type="ordered locus">SGR_80t</name>
</gene>
<dbReference type="KEGG" id="sgr:SGR_80t"/>
<dbReference type="HOGENOM" id="CLU_1795373_0_0_11"/>
<dbReference type="KEGG" id="sgr:SGR_7059t"/>
<dbReference type="SMART" id="SM00421">
    <property type="entry name" value="HTH_LUXR"/>
    <property type="match status" value="1"/>
</dbReference>
<evidence type="ECO:0000259" key="1">
    <source>
        <dbReference type="SMART" id="SM00421"/>
    </source>
</evidence>
<dbReference type="InterPro" id="IPR016032">
    <property type="entry name" value="Sig_transdc_resp-reg_C-effctor"/>
</dbReference>
<dbReference type="InterPro" id="IPR053931">
    <property type="entry name" value="RapZ_C"/>
</dbReference>
<dbReference type="AlphaFoldDB" id="B1VM08"/>
<reference evidence="4" key="1">
    <citation type="journal article" date="2008" name="J. Bacteriol.">
        <title>Genome sequence of the streptomycin-producing microorganism Streptomyces griseus IFO 13350.</title>
        <authorList>
            <person name="Ohnishi Y."/>
            <person name="Ishikawa J."/>
            <person name="Hara H."/>
            <person name="Suzuki H."/>
            <person name="Ikenoya M."/>
            <person name="Ikeda H."/>
            <person name="Yamashita A."/>
            <person name="Hattori M."/>
            <person name="Horinouchi S."/>
        </authorList>
    </citation>
    <scope>NUCLEOTIDE SEQUENCE [LARGE SCALE GENOMIC DNA]</scope>
    <source>
        <strain evidence="4">JCM 4626 / NBRC 13350</strain>
    </source>
</reference>
<evidence type="ECO:0000313" key="3">
    <source>
        <dbReference type="EMBL" id="BAG23886.1"/>
    </source>
</evidence>
<evidence type="ECO:0000313" key="2">
    <source>
        <dbReference type="EMBL" id="BAG16909.1"/>
    </source>
</evidence>
<organism evidence="2 4">
    <name type="scientific">Streptomyces griseus subsp. griseus (strain JCM 4626 / CBS 651.72 / NBRC 13350 / KCC S-0626 / ISP 5235)</name>
    <dbReference type="NCBI Taxonomy" id="455632"/>
    <lineage>
        <taxon>Bacteria</taxon>
        <taxon>Bacillati</taxon>
        <taxon>Actinomycetota</taxon>
        <taxon>Actinomycetes</taxon>
        <taxon>Kitasatosporales</taxon>
        <taxon>Streptomycetaceae</taxon>
        <taxon>Streptomyces</taxon>
    </lineage>
</organism>
<accession>B1VM08</accession>
<dbReference type="Gene3D" id="1.10.10.10">
    <property type="entry name" value="Winged helix-like DNA-binding domain superfamily/Winged helix DNA-binding domain"/>
    <property type="match status" value="1"/>
</dbReference>
<name>B1VM08_STRGG</name>